<protein>
    <submittedName>
        <fullName evidence="2">Uncharacterized protein</fullName>
    </submittedName>
</protein>
<proteinExistence type="predicted"/>
<organism evidence="2 3">
    <name type="scientific">Papaver atlanticum</name>
    <dbReference type="NCBI Taxonomy" id="357466"/>
    <lineage>
        <taxon>Eukaryota</taxon>
        <taxon>Viridiplantae</taxon>
        <taxon>Streptophyta</taxon>
        <taxon>Embryophyta</taxon>
        <taxon>Tracheophyta</taxon>
        <taxon>Spermatophyta</taxon>
        <taxon>Magnoliopsida</taxon>
        <taxon>Ranunculales</taxon>
        <taxon>Papaveraceae</taxon>
        <taxon>Papaveroideae</taxon>
        <taxon>Papaver</taxon>
    </lineage>
</organism>
<sequence>LPVEYPWKPPRCDMCKVFGQLSKSCNKSKKARWAPAMQEKSLQKIHSSLQENSGVGVTVPTREDKQDSTDLDEALKTNEEEVDVRKDGLNSGQFHKDAVVEVDLNNKGHN</sequence>
<feature type="compositionally biased region" description="Basic and acidic residues" evidence="1">
    <location>
        <begin position="61"/>
        <end position="82"/>
    </location>
</feature>
<accession>A0AAD4XDR6</accession>
<name>A0AAD4XDR6_9MAGN</name>
<feature type="non-terminal residue" evidence="2">
    <location>
        <position position="1"/>
    </location>
</feature>
<feature type="region of interest" description="Disordered" evidence="1">
    <location>
        <begin position="45"/>
        <end position="82"/>
    </location>
</feature>
<feature type="compositionally biased region" description="Polar residues" evidence="1">
    <location>
        <begin position="45"/>
        <end position="55"/>
    </location>
</feature>
<keyword evidence="3" id="KW-1185">Reference proteome</keyword>
<evidence type="ECO:0000313" key="2">
    <source>
        <dbReference type="EMBL" id="KAI3901919.1"/>
    </source>
</evidence>
<comment type="caution">
    <text evidence="2">The sequence shown here is derived from an EMBL/GenBank/DDBJ whole genome shotgun (WGS) entry which is preliminary data.</text>
</comment>
<evidence type="ECO:0000256" key="1">
    <source>
        <dbReference type="SAM" id="MobiDB-lite"/>
    </source>
</evidence>
<dbReference type="EMBL" id="JAJJMB010011480">
    <property type="protein sequence ID" value="KAI3901919.1"/>
    <property type="molecule type" value="Genomic_DNA"/>
</dbReference>
<evidence type="ECO:0000313" key="3">
    <source>
        <dbReference type="Proteomes" id="UP001202328"/>
    </source>
</evidence>
<gene>
    <name evidence="2" type="ORF">MKW98_027216</name>
</gene>
<dbReference type="Proteomes" id="UP001202328">
    <property type="component" value="Unassembled WGS sequence"/>
</dbReference>
<reference evidence="2" key="1">
    <citation type="submission" date="2022-04" db="EMBL/GenBank/DDBJ databases">
        <title>A functionally conserved STORR gene fusion in Papaver species that diverged 16.8 million years ago.</title>
        <authorList>
            <person name="Catania T."/>
        </authorList>
    </citation>
    <scope>NUCLEOTIDE SEQUENCE</scope>
    <source>
        <strain evidence="2">S-188037</strain>
    </source>
</reference>
<dbReference type="AlphaFoldDB" id="A0AAD4XDR6"/>